<keyword evidence="3 9" id="KW-0493">Microtubule</keyword>
<dbReference type="Proteomes" id="UP000324907">
    <property type="component" value="Unassembled WGS sequence"/>
</dbReference>
<protein>
    <recommendedName>
        <fullName evidence="9">Kinesin-like protein</fullName>
    </recommendedName>
</protein>
<evidence type="ECO:0000256" key="2">
    <source>
        <dbReference type="ARBA" id="ARBA00022490"/>
    </source>
</evidence>
<feature type="coiled-coil region" evidence="10">
    <location>
        <begin position="512"/>
        <end position="601"/>
    </location>
</feature>
<dbReference type="GO" id="GO:0005876">
    <property type="term" value="C:spindle microtubule"/>
    <property type="evidence" value="ECO:0007669"/>
    <property type="project" value="TreeGrafter"/>
</dbReference>
<evidence type="ECO:0000259" key="12">
    <source>
        <dbReference type="PROSITE" id="PS50067"/>
    </source>
</evidence>
<evidence type="ECO:0000256" key="1">
    <source>
        <dbReference type="ARBA" id="ARBA00004245"/>
    </source>
</evidence>
<feature type="region of interest" description="Disordered" evidence="11">
    <location>
        <begin position="647"/>
        <end position="669"/>
    </location>
</feature>
<dbReference type="GO" id="GO:0008574">
    <property type="term" value="F:plus-end-directed microtubule motor activity"/>
    <property type="evidence" value="ECO:0007669"/>
    <property type="project" value="TreeGrafter"/>
</dbReference>
<dbReference type="GO" id="GO:0005524">
    <property type="term" value="F:ATP binding"/>
    <property type="evidence" value="ECO:0007669"/>
    <property type="project" value="UniProtKB-UniRule"/>
</dbReference>
<comment type="caution">
    <text evidence="13">The sequence shown here is derived from an EMBL/GenBank/DDBJ whole genome shotgun (WGS) entry which is preliminary data.</text>
</comment>
<keyword evidence="2" id="KW-0963">Cytoplasm</keyword>
<feature type="compositionally biased region" description="Low complexity" evidence="11">
    <location>
        <begin position="234"/>
        <end position="245"/>
    </location>
</feature>
<dbReference type="EMBL" id="VLTL01000009">
    <property type="protein sequence ID" value="KAA0171087.1"/>
    <property type="molecule type" value="Genomic_DNA"/>
</dbReference>
<evidence type="ECO:0000256" key="6">
    <source>
        <dbReference type="ARBA" id="ARBA00023175"/>
    </source>
</evidence>
<evidence type="ECO:0000313" key="14">
    <source>
        <dbReference type="Proteomes" id="UP000324907"/>
    </source>
</evidence>
<dbReference type="Pfam" id="PF00225">
    <property type="entry name" value="Kinesin"/>
    <property type="match status" value="2"/>
</dbReference>
<dbReference type="InterPro" id="IPR019821">
    <property type="entry name" value="Kinesin_motor_CS"/>
</dbReference>
<name>A0A5A8E2M9_CAFRO</name>
<dbReference type="InterPro" id="IPR001752">
    <property type="entry name" value="Kinesin_motor_dom"/>
</dbReference>
<gene>
    <name evidence="13" type="ORF">FNF28_01092</name>
</gene>
<feature type="binding site" evidence="8">
    <location>
        <begin position="94"/>
        <end position="101"/>
    </location>
    <ligand>
        <name>ATP</name>
        <dbReference type="ChEBI" id="CHEBI:30616"/>
    </ligand>
</feature>
<dbReference type="InterPro" id="IPR036961">
    <property type="entry name" value="Kinesin_motor_dom_sf"/>
</dbReference>
<dbReference type="PROSITE" id="PS50067">
    <property type="entry name" value="KINESIN_MOTOR_2"/>
    <property type="match status" value="1"/>
</dbReference>
<keyword evidence="7" id="KW-0206">Cytoskeleton</keyword>
<dbReference type="SUPFAM" id="SSF52540">
    <property type="entry name" value="P-loop containing nucleoside triphosphate hydrolases"/>
    <property type="match status" value="1"/>
</dbReference>
<dbReference type="GO" id="GO:0051231">
    <property type="term" value="P:spindle elongation"/>
    <property type="evidence" value="ECO:0007669"/>
    <property type="project" value="TreeGrafter"/>
</dbReference>
<dbReference type="InterPro" id="IPR027417">
    <property type="entry name" value="P-loop_NTPase"/>
</dbReference>
<evidence type="ECO:0000313" key="13">
    <source>
        <dbReference type="EMBL" id="KAA0171087.1"/>
    </source>
</evidence>
<comment type="similarity">
    <text evidence="8 9">Belongs to the TRAFAC class myosin-kinesin ATPase superfamily. Kinesin family.</text>
</comment>
<evidence type="ECO:0000256" key="11">
    <source>
        <dbReference type="SAM" id="MobiDB-lite"/>
    </source>
</evidence>
<evidence type="ECO:0000256" key="4">
    <source>
        <dbReference type="ARBA" id="ARBA00022741"/>
    </source>
</evidence>
<dbReference type="GO" id="GO:0007018">
    <property type="term" value="P:microtubule-based movement"/>
    <property type="evidence" value="ECO:0007669"/>
    <property type="project" value="InterPro"/>
</dbReference>
<keyword evidence="6 8" id="KW-0505">Motor protein</keyword>
<evidence type="ECO:0000256" key="5">
    <source>
        <dbReference type="ARBA" id="ARBA00022840"/>
    </source>
</evidence>
<dbReference type="GO" id="GO:0072686">
    <property type="term" value="C:mitotic spindle"/>
    <property type="evidence" value="ECO:0007669"/>
    <property type="project" value="TreeGrafter"/>
</dbReference>
<comment type="subcellular location">
    <subcellularLocation>
        <location evidence="1">Cytoplasm</location>
        <location evidence="1">Cytoskeleton</location>
    </subcellularLocation>
</comment>
<evidence type="ECO:0000256" key="10">
    <source>
        <dbReference type="SAM" id="Coils"/>
    </source>
</evidence>
<dbReference type="PRINTS" id="PR00380">
    <property type="entry name" value="KINESINHEAVY"/>
</dbReference>
<dbReference type="PANTHER" id="PTHR47970">
    <property type="entry name" value="KINESIN-LIKE PROTEIN KIF11"/>
    <property type="match status" value="1"/>
</dbReference>
<dbReference type="PROSITE" id="PS00411">
    <property type="entry name" value="KINESIN_MOTOR_1"/>
    <property type="match status" value="1"/>
</dbReference>
<evidence type="ECO:0000256" key="7">
    <source>
        <dbReference type="ARBA" id="ARBA00023212"/>
    </source>
</evidence>
<keyword evidence="5 8" id="KW-0067">ATP-binding</keyword>
<dbReference type="PANTHER" id="PTHR47970:SF12">
    <property type="entry name" value="KINESIN FAMILY MEMBER 11"/>
    <property type="match status" value="1"/>
</dbReference>
<dbReference type="AlphaFoldDB" id="A0A5A8E2M9"/>
<evidence type="ECO:0000256" key="9">
    <source>
        <dbReference type="RuleBase" id="RU000394"/>
    </source>
</evidence>
<dbReference type="InterPro" id="IPR047149">
    <property type="entry name" value="KIF11-like"/>
</dbReference>
<feature type="domain" description="Kinesin motor" evidence="12">
    <location>
        <begin position="1"/>
        <end position="496"/>
    </location>
</feature>
<feature type="compositionally biased region" description="Low complexity" evidence="11">
    <location>
        <begin position="376"/>
        <end position="402"/>
    </location>
</feature>
<feature type="region of interest" description="Disordered" evidence="11">
    <location>
        <begin position="233"/>
        <end position="316"/>
    </location>
</feature>
<accession>A0A5A8E2M9</accession>
<dbReference type="GO" id="GO:0008017">
    <property type="term" value="F:microtubule binding"/>
    <property type="evidence" value="ECO:0007669"/>
    <property type="project" value="InterPro"/>
</dbReference>
<proteinExistence type="inferred from homology"/>
<dbReference type="SMART" id="SM00129">
    <property type="entry name" value="KISc"/>
    <property type="match status" value="1"/>
</dbReference>
<keyword evidence="4 8" id="KW-0547">Nucleotide-binding</keyword>
<sequence>MVHVRCRPEVEGDRALAEAAAARGCAWGGLWADSERATISVTPGPASPGLRAVHFGFDAVIPAEATQEEVFKAGACGLVRDAVAGRSTAVFAYGPSGTGKTFTLLGEVADPRRMGLVPRSIAEVFARLRGSGVRAADSLVTLSVLEVYNERLTDLLWEAAPGEGKAASPPPLRIAESASGTAVCLGLTRAELEGPADARQLLVKAARASHRAATALNRDSNRSHRLFFIRVATRRPAGQQAHAQAGGSGRSRPHGRSPSPAPSSPLAPPPRSPAWTAASRMHTPEPADPATSSPPWICSSVSQAGRGGPARDGDWLGAQSVAGRSAAWPSPDTTGPWDSEGSMVLVDLAGSESAGRESGSAGSAQPASHGAASFHGRPSSSGGSISRTPTGRSGSLSRRASPKAAAAASVAAGGAARVGSDTGNINRSLLTLSRVIAALASREGRVPYRDSKLTRLCADALGGRCTTMMIGTLAPSRGMGDDARTALEFLARAREALNLSQTPLEERLARAFLLAREQLADAEAARHRLEAEAVAAAEAAAARLADAERAAEQEAARLQEVWASQLEQEREEAEAALASVKARLEAKAEEALRQGLEAAEQARVDGRRAAEAARCEGEAQVTRARQEGASQLEAARERHAKECSVAAVESNEAHAGSGPGATRGDSPLPLLSPLLLGSASPAGSAGGPGSRFAVGARDTEASFIQAVVSPGRQAALS</sequence>
<feature type="compositionally biased region" description="Low complexity" evidence="11">
    <location>
        <begin position="351"/>
        <end position="364"/>
    </location>
</feature>
<keyword evidence="10" id="KW-0175">Coiled coil</keyword>
<feature type="compositionally biased region" description="Pro residues" evidence="11">
    <location>
        <begin position="259"/>
        <end position="272"/>
    </location>
</feature>
<evidence type="ECO:0000256" key="3">
    <source>
        <dbReference type="ARBA" id="ARBA00022701"/>
    </source>
</evidence>
<feature type="region of interest" description="Disordered" evidence="11">
    <location>
        <begin position="351"/>
        <end position="402"/>
    </location>
</feature>
<organism evidence="13 14">
    <name type="scientific">Cafeteria roenbergensis</name>
    <name type="common">Marine flagellate</name>
    <dbReference type="NCBI Taxonomy" id="33653"/>
    <lineage>
        <taxon>Eukaryota</taxon>
        <taxon>Sar</taxon>
        <taxon>Stramenopiles</taxon>
        <taxon>Bigyra</taxon>
        <taxon>Opalozoa</taxon>
        <taxon>Bicosoecida</taxon>
        <taxon>Cafeteriaceae</taxon>
        <taxon>Cafeteria</taxon>
    </lineage>
</organism>
<dbReference type="Gene3D" id="3.40.850.10">
    <property type="entry name" value="Kinesin motor domain"/>
    <property type="match status" value="2"/>
</dbReference>
<feature type="region of interest" description="Disordered" evidence="11">
    <location>
        <begin position="322"/>
        <end position="341"/>
    </location>
</feature>
<reference evidence="13 14" key="1">
    <citation type="submission" date="2019-07" db="EMBL/GenBank/DDBJ databases">
        <title>Genomes of Cafeteria roenbergensis.</title>
        <authorList>
            <person name="Fischer M.G."/>
            <person name="Hackl T."/>
            <person name="Roman M."/>
        </authorList>
    </citation>
    <scope>NUCLEOTIDE SEQUENCE [LARGE SCALE GENOMIC DNA]</scope>
    <source>
        <strain evidence="13 14">RCC970-E3</strain>
    </source>
</reference>
<dbReference type="GO" id="GO:0090307">
    <property type="term" value="P:mitotic spindle assembly"/>
    <property type="evidence" value="ECO:0007669"/>
    <property type="project" value="TreeGrafter"/>
</dbReference>
<feature type="compositionally biased region" description="Polar residues" evidence="11">
    <location>
        <begin position="290"/>
        <end position="303"/>
    </location>
</feature>
<evidence type="ECO:0000256" key="8">
    <source>
        <dbReference type="PROSITE-ProRule" id="PRU00283"/>
    </source>
</evidence>